<dbReference type="Proteomes" id="UP001152747">
    <property type="component" value="Unassembled WGS sequence"/>
</dbReference>
<evidence type="ECO:0000256" key="2">
    <source>
        <dbReference type="PROSITE-ProRule" id="PRU00059"/>
    </source>
</evidence>
<comment type="caution">
    <text evidence="6">The sequence shown here is derived from an EMBL/GenBank/DDBJ whole genome shotgun (WGS) entry which is preliminary data.</text>
</comment>
<evidence type="ECO:0000259" key="5">
    <source>
        <dbReference type="PROSITE" id="PS01180"/>
    </source>
</evidence>
<dbReference type="InterPro" id="IPR000859">
    <property type="entry name" value="CUB_dom"/>
</dbReference>
<comment type="caution">
    <text evidence="2">Lacks conserved residue(s) required for the propagation of feature annotation.</text>
</comment>
<dbReference type="Gene3D" id="2.60.120.290">
    <property type="entry name" value="Spermadhesin, CUB domain"/>
    <property type="match status" value="1"/>
</dbReference>
<dbReference type="PANTHER" id="PTHR39385">
    <property type="entry name" value="PROTEIN CBG20422"/>
    <property type="match status" value="1"/>
</dbReference>
<dbReference type="AlphaFoldDB" id="A0A9P1I634"/>
<dbReference type="SMART" id="SM00042">
    <property type="entry name" value="CUB"/>
    <property type="match status" value="1"/>
</dbReference>
<feature type="transmembrane region" description="Helical" evidence="3">
    <location>
        <begin position="627"/>
        <end position="647"/>
    </location>
</feature>
<dbReference type="OrthoDB" id="5804959at2759"/>
<feature type="signal peptide" evidence="4">
    <location>
        <begin position="1"/>
        <end position="19"/>
    </location>
</feature>
<organism evidence="6 7">
    <name type="scientific">Caenorhabditis angaria</name>
    <dbReference type="NCBI Taxonomy" id="860376"/>
    <lineage>
        <taxon>Eukaryota</taxon>
        <taxon>Metazoa</taxon>
        <taxon>Ecdysozoa</taxon>
        <taxon>Nematoda</taxon>
        <taxon>Chromadorea</taxon>
        <taxon>Rhabditida</taxon>
        <taxon>Rhabditina</taxon>
        <taxon>Rhabditomorpha</taxon>
        <taxon>Rhabditoidea</taxon>
        <taxon>Rhabditidae</taxon>
        <taxon>Peloderinae</taxon>
        <taxon>Caenorhabditis</taxon>
    </lineage>
</organism>
<dbReference type="CDD" id="cd00041">
    <property type="entry name" value="CUB"/>
    <property type="match status" value="1"/>
</dbReference>
<dbReference type="InterPro" id="IPR035914">
    <property type="entry name" value="Sperma_CUB_dom_sf"/>
</dbReference>
<evidence type="ECO:0000313" key="7">
    <source>
        <dbReference type="Proteomes" id="UP001152747"/>
    </source>
</evidence>
<dbReference type="SUPFAM" id="SSF49854">
    <property type="entry name" value="Spermadhesin, CUB domain"/>
    <property type="match status" value="1"/>
</dbReference>
<name>A0A9P1I634_9PELO</name>
<keyword evidence="3" id="KW-0812">Transmembrane</keyword>
<evidence type="ECO:0000313" key="6">
    <source>
        <dbReference type="EMBL" id="CAI5439158.1"/>
    </source>
</evidence>
<keyword evidence="4" id="KW-0732">Signal</keyword>
<dbReference type="PANTHER" id="PTHR39385:SF2">
    <property type="entry name" value="SLIT-LIKE 3 PROTEIN"/>
    <property type="match status" value="1"/>
</dbReference>
<feature type="chain" id="PRO_5040190155" description="CUB domain-containing protein" evidence="4">
    <location>
        <begin position="20"/>
        <end position="662"/>
    </location>
</feature>
<reference evidence="6" key="1">
    <citation type="submission" date="2022-11" db="EMBL/GenBank/DDBJ databases">
        <authorList>
            <person name="Kikuchi T."/>
        </authorList>
    </citation>
    <scope>NUCLEOTIDE SEQUENCE</scope>
    <source>
        <strain evidence="6">PS1010</strain>
    </source>
</reference>
<evidence type="ECO:0000256" key="1">
    <source>
        <dbReference type="ARBA" id="ARBA00023157"/>
    </source>
</evidence>
<feature type="domain" description="CUB" evidence="5">
    <location>
        <begin position="484"/>
        <end position="597"/>
    </location>
</feature>
<keyword evidence="1" id="KW-1015">Disulfide bond</keyword>
<dbReference type="PROSITE" id="PS01180">
    <property type="entry name" value="CUB"/>
    <property type="match status" value="1"/>
</dbReference>
<evidence type="ECO:0000256" key="4">
    <source>
        <dbReference type="SAM" id="SignalP"/>
    </source>
</evidence>
<sequence length="662" mass="76550">MYILLVLLFFSQSISQASSTCDQNITDISHLNFNLTILPNCTKHLPIYPGKSIELEIFCGAGFDIYLIVNVDGDYHTIYHSYFSSNCERTKKSSIIWRAPKNTGLILENKIDSQGDDGDYEDDFYHANSTIQVSVIKNSNVCGYPLVKLNTYYQETIIQTDTTFDNSQACIYRLIAPQNFSFNKIMISFNTTDHIKYDKRVYRNPGSPIFHEESFEVNNQSFVLETFDILLREYVNPPEVYANLFYDRCLRGIETIKIQSNEELRTIVISEDFLDYCDFTRTSIFRIEIIDKKPDEYIIFDHDIEVQNDRHFNLYHLNDREHQIMNSTHWLKTAAFNTTGLYLEIMDKHALYTVTVNIYRVKIKVGCPYSFYDSDTFREDGKTSLEIAENCKTVVYHWRIINQHLNAKIIDLSLGIEGAHRNDTIDVNEHNERFSRNANIFIKSGLPYDTSSRKLEVAFVRLQSSHKQATKINFAWKFAINCKCISHVRYLALGSSENITSLNYPEPYCKNLQCRAHFYTDEEAIFEIHLNFFQLDKNGDHLSIYNGGVNNLNLIEYLDGKHSLELIKAGQQITFLFESNSRKTRNDKGFHITLKSVKKPKDLLTTTSHSVEVTTSESKKYSGSTSYGVVISIFILLILVVGGIGFFEKHGKLNLIIEKIRR</sequence>
<keyword evidence="3" id="KW-0472">Membrane</keyword>
<evidence type="ECO:0000256" key="3">
    <source>
        <dbReference type="SAM" id="Phobius"/>
    </source>
</evidence>
<gene>
    <name evidence="6" type="ORF">CAMP_LOCUS1795</name>
</gene>
<protein>
    <recommendedName>
        <fullName evidence="5">CUB domain-containing protein</fullName>
    </recommendedName>
</protein>
<proteinExistence type="predicted"/>
<keyword evidence="7" id="KW-1185">Reference proteome</keyword>
<dbReference type="Pfam" id="PF00431">
    <property type="entry name" value="CUB"/>
    <property type="match status" value="1"/>
</dbReference>
<accession>A0A9P1I634</accession>
<dbReference type="EMBL" id="CANHGI010000001">
    <property type="protein sequence ID" value="CAI5439158.1"/>
    <property type="molecule type" value="Genomic_DNA"/>
</dbReference>
<keyword evidence="3" id="KW-1133">Transmembrane helix</keyword>